<dbReference type="Proteomes" id="UP000075903">
    <property type="component" value="Unassembled WGS sequence"/>
</dbReference>
<proteinExistence type="predicted"/>
<feature type="compositionally biased region" description="Polar residues" evidence="1">
    <location>
        <begin position="77"/>
        <end position="88"/>
    </location>
</feature>
<sequence>MKSPPSVRPQAALPGGLRPACPRWRRLLSRLAQLVHKHTLTLGAKHIQNPNPKPKKRQPERARIFQRVRMEGPADTKNPSALSCSQSFDNRESARV</sequence>
<name>A0A182VGU0_ANOME</name>
<keyword evidence="3" id="KW-1185">Reference proteome</keyword>
<evidence type="ECO:0000313" key="2">
    <source>
        <dbReference type="EnsemblMetazoa" id="AMEM014737-PA"/>
    </source>
</evidence>
<dbReference type="AlphaFoldDB" id="A0A182VGU0"/>
<dbReference type="VEuPathDB" id="VectorBase:AMEM014737"/>
<reference evidence="2" key="1">
    <citation type="submission" date="2020-05" db="UniProtKB">
        <authorList>
            <consortium name="EnsemblMetazoa"/>
        </authorList>
    </citation>
    <scope>IDENTIFICATION</scope>
    <source>
        <strain evidence="2">MAF</strain>
    </source>
</reference>
<evidence type="ECO:0000313" key="3">
    <source>
        <dbReference type="Proteomes" id="UP000075903"/>
    </source>
</evidence>
<dbReference type="EnsemblMetazoa" id="AMEM014737-RA">
    <property type="protein sequence ID" value="AMEM014737-PA"/>
    <property type="gene ID" value="AMEM014737"/>
</dbReference>
<protein>
    <submittedName>
        <fullName evidence="2">Uncharacterized protein</fullName>
    </submittedName>
</protein>
<accession>A0A182VGU0</accession>
<feature type="region of interest" description="Disordered" evidence="1">
    <location>
        <begin position="69"/>
        <end position="96"/>
    </location>
</feature>
<evidence type="ECO:0000256" key="1">
    <source>
        <dbReference type="SAM" id="MobiDB-lite"/>
    </source>
</evidence>
<organism evidence="2 3">
    <name type="scientific">Anopheles merus</name>
    <name type="common">Mosquito</name>
    <dbReference type="NCBI Taxonomy" id="30066"/>
    <lineage>
        <taxon>Eukaryota</taxon>
        <taxon>Metazoa</taxon>
        <taxon>Ecdysozoa</taxon>
        <taxon>Arthropoda</taxon>
        <taxon>Hexapoda</taxon>
        <taxon>Insecta</taxon>
        <taxon>Pterygota</taxon>
        <taxon>Neoptera</taxon>
        <taxon>Endopterygota</taxon>
        <taxon>Diptera</taxon>
        <taxon>Nematocera</taxon>
        <taxon>Culicoidea</taxon>
        <taxon>Culicidae</taxon>
        <taxon>Anophelinae</taxon>
        <taxon>Anopheles</taxon>
    </lineage>
</organism>